<dbReference type="InterPro" id="IPR029052">
    <property type="entry name" value="Metallo-depent_PP-like"/>
</dbReference>
<gene>
    <name evidence="2" type="ORF">GGR21_000532</name>
</gene>
<dbReference type="RefSeq" id="WP_183305608.1">
    <property type="nucleotide sequence ID" value="NZ_JACIEP010000002.1"/>
</dbReference>
<dbReference type="GO" id="GO:0016020">
    <property type="term" value="C:membrane"/>
    <property type="evidence" value="ECO:0007669"/>
    <property type="project" value="GOC"/>
</dbReference>
<reference evidence="2 3" key="1">
    <citation type="submission" date="2020-08" db="EMBL/GenBank/DDBJ databases">
        <title>Genomic Encyclopedia of Type Strains, Phase IV (KMG-IV): sequencing the most valuable type-strain genomes for metagenomic binning, comparative biology and taxonomic classification.</title>
        <authorList>
            <person name="Goeker M."/>
        </authorList>
    </citation>
    <scope>NUCLEOTIDE SEQUENCE [LARGE SCALE GENOMIC DNA]</scope>
    <source>
        <strain evidence="2 3">DSM 104969</strain>
    </source>
</reference>
<name>A0A840CNT1_9BACT</name>
<protein>
    <submittedName>
        <fullName evidence="2">UDP-2,3-diacylglucosamine hydrolase</fullName>
        <ecNumber evidence="2">3.6.1.54</ecNumber>
    </submittedName>
</protein>
<dbReference type="PANTHER" id="PTHR34990:SF1">
    <property type="entry name" value="UDP-2,3-DIACYLGLUCOSAMINE HYDROLASE"/>
    <property type="match status" value="1"/>
</dbReference>
<dbReference type="PANTHER" id="PTHR34990">
    <property type="entry name" value="UDP-2,3-DIACYLGLUCOSAMINE HYDROLASE-RELATED"/>
    <property type="match status" value="1"/>
</dbReference>
<dbReference type="Gene3D" id="3.60.21.10">
    <property type="match status" value="1"/>
</dbReference>
<dbReference type="CDD" id="cd07398">
    <property type="entry name" value="MPP_YbbF-LpxH"/>
    <property type="match status" value="1"/>
</dbReference>
<comment type="caution">
    <text evidence="2">The sequence shown here is derived from an EMBL/GenBank/DDBJ whole genome shotgun (WGS) entry which is preliminary data.</text>
</comment>
<organism evidence="2 3">
    <name type="scientific">Dysgonomonas hofstadii</name>
    <dbReference type="NCBI Taxonomy" id="637886"/>
    <lineage>
        <taxon>Bacteria</taxon>
        <taxon>Pseudomonadati</taxon>
        <taxon>Bacteroidota</taxon>
        <taxon>Bacteroidia</taxon>
        <taxon>Bacteroidales</taxon>
        <taxon>Dysgonomonadaceae</taxon>
        <taxon>Dysgonomonas</taxon>
    </lineage>
</organism>
<evidence type="ECO:0000313" key="2">
    <source>
        <dbReference type="EMBL" id="MBB4034645.1"/>
    </source>
</evidence>
<dbReference type="Proteomes" id="UP000555103">
    <property type="component" value="Unassembled WGS sequence"/>
</dbReference>
<dbReference type="InterPro" id="IPR043461">
    <property type="entry name" value="LpxH-like"/>
</dbReference>
<evidence type="ECO:0000313" key="3">
    <source>
        <dbReference type="Proteomes" id="UP000555103"/>
    </source>
</evidence>
<sequence>MAKKVYFLSDVHLGSFLHNKNKDEGKFQQMTLPAVKAYNSKTPQHDIERKLCRWLDMAKQDAEAIYLLGDIFDYWFEYKNVVPRGFVRVLGKIAELTDAGIEVHFFIGNHDIWVTDYLQKECGMIVHLNPLVRDIHGKKFFLAHGDGLGDNSLTFKVLRGIFHSKICRKLYASIHPRWTMGFAQWWSNHNRTVHVTPEYFGEDEEHLVLFAKKQLRLAPNINFFIFGHRHIMLDLMLSASSRISILGDWIEYFSYGVFDGERFSLEIFEE</sequence>
<dbReference type="EMBL" id="JACIEP010000002">
    <property type="protein sequence ID" value="MBB4034645.1"/>
    <property type="molecule type" value="Genomic_DNA"/>
</dbReference>
<accession>A0A840CNT1</accession>
<dbReference type="GO" id="GO:0009245">
    <property type="term" value="P:lipid A biosynthetic process"/>
    <property type="evidence" value="ECO:0007669"/>
    <property type="project" value="TreeGrafter"/>
</dbReference>
<keyword evidence="3" id="KW-1185">Reference proteome</keyword>
<dbReference type="GO" id="GO:0008758">
    <property type="term" value="F:UDP-2,3-diacylglucosamine hydrolase activity"/>
    <property type="evidence" value="ECO:0007669"/>
    <property type="project" value="TreeGrafter"/>
</dbReference>
<evidence type="ECO:0000256" key="1">
    <source>
        <dbReference type="ARBA" id="ARBA00022801"/>
    </source>
</evidence>
<proteinExistence type="predicted"/>
<dbReference type="AlphaFoldDB" id="A0A840CNT1"/>
<dbReference type="EC" id="3.6.1.54" evidence="2"/>
<dbReference type="SUPFAM" id="SSF56300">
    <property type="entry name" value="Metallo-dependent phosphatases"/>
    <property type="match status" value="1"/>
</dbReference>
<keyword evidence="1 2" id="KW-0378">Hydrolase</keyword>